<dbReference type="GO" id="GO:0045301">
    <property type="term" value="F:tRNA 2-(methylsulfanyl)-N(6)-isopentenyladenosine(37) hydroxylase activity"/>
    <property type="evidence" value="ECO:0007669"/>
    <property type="project" value="InterPro"/>
</dbReference>
<dbReference type="RefSeq" id="WP_072324697.1">
    <property type="nucleotide sequence ID" value="NZ_FPJW01000001.1"/>
</dbReference>
<dbReference type="CDD" id="cd07910">
    <property type="entry name" value="MiaE"/>
    <property type="match status" value="1"/>
</dbReference>
<dbReference type="STRING" id="1122209.SAMN02745752_00480"/>
<evidence type="ECO:0000313" key="2">
    <source>
        <dbReference type="Proteomes" id="UP000182350"/>
    </source>
</evidence>
<reference evidence="1 2" key="1">
    <citation type="submission" date="2016-11" db="EMBL/GenBank/DDBJ databases">
        <authorList>
            <person name="Jaros S."/>
            <person name="Januszkiewicz K."/>
            <person name="Wedrychowicz H."/>
        </authorList>
    </citation>
    <scope>NUCLEOTIDE SEQUENCE [LARGE SCALE GENOMIC DNA]</scope>
    <source>
        <strain evidence="1 2">DSM 21637</strain>
    </source>
</reference>
<proteinExistence type="predicted"/>
<dbReference type="EMBL" id="FPJW01000001">
    <property type="protein sequence ID" value="SFX08567.1"/>
    <property type="molecule type" value="Genomic_DNA"/>
</dbReference>
<organism evidence="1 2">
    <name type="scientific">Marinospirillum alkaliphilum DSM 21637</name>
    <dbReference type="NCBI Taxonomy" id="1122209"/>
    <lineage>
        <taxon>Bacteria</taxon>
        <taxon>Pseudomonadati</taxon>
        <taxon>Pseudomonadota</taxon>
        <taxon>Gammaproteobacteria</taxon>
        <taxon>Oceanospirillales</taxon>
        <taxon>Oceanospirillaceae</taxon>
        <taxon>Marinospirillum</taxon>
    </lineage>
</organism>
<dbReference type="InterPro" id="IPR010386">
    <property type="entry name" value="tRNA-Hydrxlase_MiaE"/>
</dbReference>
<dbReference type="InterPro" id="IPR009078">
    <property type="entry name" value="Ferritin-like_SF"/>
</dbReference>
<protein>
    <submittedName>
        <fullName evidence="1">tRNA-(Ms[2]io[6]A)-hydroxylase</fullName>
    </submittedName>
</protein>
<gene>
    <name evidence="1" type="ORF">SAMN02745752_00480</name>
</gene>
<dbReference type="Pfam" id="PF06175">
    <property type="entry name" value="MiaE"/>
    <property type="match status" value="1"/>
</dbReference>
<dbReference type="PANTHER" id="PTHR42637:SF1">
    <property type="entry name" value="TRNA 2-(METHYLSULFANYL)-N(6)-ISOPENTENYLADENOSINE(37) HYDROXYLASE"/>
    <property type="match status" value="1"/>
</dbReference>
<dbReference type="GO" id="GO:0006400">
    <property type="term" value="P:tRNA modification"/>
    <property type="evidence" value="ECO:0007669"/>
    <property type="project" value="InterPro"/>
</dbReference>
<dbReference type="InterPro" id="IPR012347">
    <property type="entry name" value="Ferritin-like"/>
</dbReference>
<dbReference type="SUPFAM" id="SSF47240">
    <property type="entry name" value="Ferritin-like"/>
    <property type="match status" value="1"/>
</dbReference>
<dbReference type="PIRSF" id="PIRSF020736">
    <property type="entry name" value="MiaE"/>
    <property type="match status" value="1"/>
</dbReference>
<dbReference type="Gene3D" id="1.20.1260.10">
    <property type="match status" value="1"/>
</dbReference>
<name>A0A1K1U6V6_9GAMM</name>
<dbReference type="Proteomes" id="UP000182350">
    <property type="component" value="Unassembled WGS sequence"/>
</dbReference>
<accession>A0A1K1U6V6</accession>
<dbReference type="OrthoDB" id="9802518at2"/>
<dbReference type="AlphaFoldDB" id="A0A1K1U6V6"/>
<dbReference type="PANTHER" id="PTHR42637">
    <property type="entry name" value="TRNA-(MS[2]IO[6]A)-HYDROXYLASE"/>
    <property type="match status" value="1"/>
</dbReference>
<evidence type="ECO:0000313" key="1">
    <source>
        <dbReference type="EMBL" id="SFX08567.1"/>
    </source>
</evidence>
<keyword evidence="2" id="KW-1185">Reference proteome</keyword>
<sequence length="206" mass="23401">MNIEAPAIPEIDAFLKCRTPQAWVNKALDNLPTLLIDHAQCEKKAAATAMSLMHKHLHRPELLKKMSQLAREELLHFEQVVNLLQARGIAYENLSPARYAEGLRKAMRTSEEGRFIDLLIIGAIIEARSCERFVALIPHLDQELAKYYRSLVKSEARHFEDYLMLAELYSSEPITGRVEQLLQVEQELIEGPDAQFRFHSGAPVAA</sequence>